<evidence type="ECO:0000256" key="8">
    <source>
        <dbReference type="RuleBase" id="RU003953"/>
    </source>
</evidence>
<dbReference type="NCBIfam" id="TIGR01942">
    <property type="entry name" value="pcnB"/>
    <property type="match status" value="1"/>
</dbReference>
<dbReference type="CDD" id="cd05398">
    <property type="entry name" value="NT_ClassII-CCAase"/>
    <property type="match status" value="1"/>
</dbReference>
<evidence type="ECO:0000313" key="13">
    <source>
        <dbReference type="EMBL" id="NHO66506.1"/>
    </source>
</evidence>
<comment type="catalytic activity">
    <reaction evidence="7">
        <text>RNA(n) + ATP = RNA(n)-3'-adenine ribonucleotide + diphosphate</text>
        <dbReference type="Rhea" id="RHEA:11332"/>
        <dbReference type="Rhea" id="RHEA-COMP:14527"/>
        <dbReference type="Rhea" id="RHEA-COMP:17347"/>
        <dbReference type="ChEBI" id="CHEBI:30616"/>
        <dbReference type="ChEBI" id="CHEBI:33019"/>
        <dbReference type="ChEBI" id="CHEBI:140395"/>
        <dbReference type="ChEBI" id="CHEBI:173115"/>
        <dbReference type="EC" id="2.7.7.19"/>
    </reaction>
</comment>
<dbReference type="PANTHER" id="PTHR43051">
    <property type="entry name" value="POLYNUCLEOTIDE ADENYLYLTRANSFERASE FAMILY PROTEIN"/>
    <property type="match status" value="1"/>
</dbReference>
<dbReference type="InterPro" id="IPR032828">
    <property type="entry name" value="PolyA_RNA-bd"/>
</dbReference>
<dbReference type="GO" id="GO:0005524">
    <property type="term" value="F:ATP binding"/>
    <property type="evidence" value="ECO:0007669"/>
    <property type="project" value="UniProtKB-UniRule"/>
</dbReference>
<name>A0A9E5JXP4_9GAMM</name>
<evidence type="ECO:0000256" key="7">
    <source>
        <dbReference type="HAMAP-Rule" id="MF_00957"/>
    </source>
</evidence>
<evidence type="ECO:0000256" key="4">
    <source>
        <dbReference type="ARBA" id="ARBA00022840"/>
    </source>
</evidence>
<dbReference type="InterPro" id="IPR052191">
    <property type="entry name" value="tRNA_ntf/polyA_polymerase_I"/>
</dbReference>
<dbReference type="InterPro" id="IPR010206">
    <property type="entry name" value="PolA_pol_I"/>
</dbReference>
<gene>
    <name evidence="7 13" type="primary">pcnB</name>
    <name evidence="13" type="ORF">G8770_13235</name>
</gene>
<comment type="similarity">
    <text evidence="7 8">Belongs to the tRNA nucleotidyltransferase/poly(A) polymerase family.</text>
</comment>
<evidence type="ECO:0000256" key="3">
    <source>
        <dbReference type="ARBA" id="ARBA00022741"/>
    </source>
</evidence>
<dbReference type="Pfam" id="PF01743">
    <property type="entry name" value="PolyA_pol"/>
    <property type="match status" value="1"/>
</dbReference>
<dbReference type="Pfam" id="PF12626">
    <property type="entry name" value="PolyA_pol_arg_C"/>
    <property type="match status" value="1"/>
</dbReference>
<feature type="active site" evidence="7">
    <location>
        <position position="155"/>
    </location>
</feature>
<dbReference type="InterPro" id="IPR002646">
    <property type="entry name" value="PolA_pol_head_dom"/>
</dbReference>
<proteinExistence type="inferred from homology"/>
<protein>
    <recommendedName>
        <fullName evidence="7">Poly(A) polymerase I</fullName>
        <shortName evidence="7">PAP I</shortName>
        <ecNumber evidence="7">2.7.7.19</ecNumber>
    </recommendedName>
</protein>
<dbReference type="Proteomes" id="UP000787472">
    <property type="component" value="Unassembled WGS sequence"/>
</dbReference>
<dbReference type="FunFam" id="3.30.460.10:FF:000035">
    <property type="entry name" value="Poly(A) polymerase I"/>
    <property type="match status" value="1"/>
</dbReference>
<keyword evidence="13" id="KW-0548">Nucleotidyltransferase</keyword>
<comment type="function">
    <text evidence="7">Adds poly(A) tail to the 3' end of many RNAs, which usually targets these RNAs for decay. Plays a significant role in the global control of gene expression, through influencing the rate of transcript degradation, and in the general RNA quality control.</text>
</comment>
<sequence>MLKRLFSLPIISSLAKASPSISHHITPREKHSISRRNISRSALKVMQRLGEGGYEAYLVGGGVRDLLLGDHPKDFDVATNATPEQVKHLFRNSRIIGRRFKIVHVRFGREIIEVTTFRDNHNDNASAQHSAKSEDGMLLRDNVYGDIRSDAIRRDFTVNALYYTLDHFSIHDFTGGMQDIARRKIRVIGNPATRYQEDPVRMLRAVRFAGKLDFDIDKASAAPIRKLGALLRNIPEARLFEEVLKLFMGGYGRAVLPHLQEYDLLQYILPLTDEVLKDAVPHAQNLIEQALCNTDKRIKNNQRVTPAYIYAAMLWPSVCEEQKALEAEGMKPVQAHQQAAQNVISRQLQTTSIPKRFTLGMREIWDLQHRLPRRQGSRAARLYEHPRFRAAYDFVLMREEAGEDLQGLGTWWTRYQDADENEREIMVAKLQSGKKQPRKRRPRQGPRPASSGQSESNH</sequence>
<dbReference type="HAMAP" id="MF_00957">
    <property type="entry name" value="PolyA_pol"/>
    <property type="match status" value="1"/>
</dbReference>
<dbReference type="GO" id="GO:0043633">
    <property type="term" value="P:polyadenylation-dependent RNA catabolic process"/>
    <property type="evidence" value="ECO:0007669"/>
    <property type="project" value="InterPro"/>
</dbReference>
<dbReference type="Gene3D" id="1.10.3090.10">
    <property type="entry name" value="cca-adding enzyme, domain 2"/>
    <property type="match status" value="1"/>
</dbReference>
<dbReference type="AlphaFoldDB" id="A0A9E5JXP4"/>
<feature type="domain" description="tRNA nucleotidyltransferase/poly(A) polymerase RNA and SrmB- binding" evidence="12">
    <location>
        <begin position="213"/>
        <end position="274"/>
    </location>
</feature>
<keyword evidence="3 7" id="KW-0547">Nucleotide-binding</keyword>
<accession>A0A9E5JXP4</accession>
<keyword evidence="4 7" id="KW-0067">ATP-binding</keyword>
<organism evidence="13 14">
    <name type="scientific">Pseudomaricurvus hydrocarbonicus</name>
    <dbReference type="NCBI Taxonomy" id="1470433"/>
    <lineage>
        <taxon>Bacteria</taxon>
        <taxon>Pseudomonadati</taxon>
        <taxon>Pseudomonadota</taxon>
        <taxon>Gammaproteobacteria</taxon>
        <taxon>Cellvibrionales</taxon>
        <taxon>Cellvibrionaceae</taxon>
        <taxon>Pseudomaricurvus</taxon>
    </lineage>
</organism>
<keyword evidence="6 7" id="KW-0804">Transcription</keyword>
<dbReference type="EMBL" id="JAAONZ010000010">
    <property type="protein sequence ID" value="NHO66506.1"/>
    <property type="molecule type" value="Genomic_DNA"/>
</dbReference>
<dbReference type="EC" id="2.7.7.19" evidence="7"/>
<feature type="active site" evidence="7">
    <location>
        <position position="76"/>
    </location>
</feature>
<dbReference type="GO" id="GO:0003723">
    <property type="term" value="F:RNA binding"/>
    <property type="evidence" value="ECO:0007669"/>
    <property type="project" value="UniProtKB-UniRule"/>
</dbReference>
<evidence type="ECO:0000313" key="14">
    <source>
        <dbReference type="Proteomes" id="UP000787472"/>
    </source>
</evidence>
<evidence type="ECO:0000259" key="12">
    <source>
        <dbReference type="Pfam" id="PF12627"/>
    </source>
</evidence>
<keyword evidence="2 7" id="KW-0808">Transferase</keyword>
<dbReference type="Pfam" id="PF12627">
    <property type="entry name" value="PolyA_pol_RNAbd"/>
    <property type="match status" value="1"/>
</dbReference>
<keyword evidence="14" id="KW-1185">Reference proteome</keyword>
<dbReference type="Gene3D" id="3.30.460.10">
    <property type="entry name" value="Beta Polymerase, domain 2"/>
    <property type="match status" value="1"/>
</dbReference>
<dbReference type="InterPro" id="IPR025866">
    <property type="entry name" value="PolyA_pol_arg_C_dom"/>
</dbReference>
<evidence type="ECO:0000256" key="5">
    <source>
        <dbReference type="ARBA" id="ARBA00022884"/>
    </source>
</evidence>
<keyword evidence="1 7" id="KW-0507">mRNA processing</keyword>
<dbReference type="RefSeq" id="WP_167187486.1">
    <property type="nucleotide sequence ID" value="NZ_JAAONZ010000010.1"/>
</dbReference>
<dbReference type="InterPro" id="IPR043519">
    <property type="entry name" value="NT_sf"/>
</dbReference>
<evidence type="ECO:0000256" key="6">
    <source>
        <dbReference type="ARBA" id="ARBA00023163"/>
    </source>
</evidence>
<feature type="compositionally biased region" description="Basic residues" evidence="9">
    <location>
        <begin position="435"/>
        <end position="444"/>
    </location>
</feature>
<feature type="active site" evidence="7">
    <location>
        <position position="74"/>
    </location>
</feature>
<reference evidence="13" key="1">
    <citation type="submission" date="2020-03" db="EMBL/GenBank/DDBJ databases">
        <authorList>
            <person name="Guo F."/>
        </authorList>
    </citation>
    <scope>NUCLEOTIDE SEQUENCE</scope>
    <source>
        <strain evidence="13">JCM 30134</strain>
    </source>
</reference>
<comment type="caution">
    <text evidence="13">The sequence shown here is derived from an EMBL/GenBank/DDBJ whole genome shotgun (WGS) entry which is preliminary data.</text>
</comment>
<dbReference type="GO" id="GO:1990817">
    <property type="term" value="F:poly(A) RNA polymerase activity"/>
    <property type="evidence" value="ECO:0007669"/>
    <property type="project" value="UniProtKB-UniRule"/>
</dbReference>
<evidence type="ECO:0000259" key="10">
    <source>
        <dbReference type="Pfam" id="PF01743"/>
    </source>
</evidence>
<feature type="domain" description="Poly A polymerase head" evidence="10">
    <location>
        <begin position="56"/>
        <end position="186"/>
    </location>
</feature>
<dbReference type="PANTHER" id="PTHR43051:SF1">
    <property type="entry name" value="POLYNUCLEOTIDE ADENYLYLTRANSFERASE FAMILY PROTEIN"/>
    <property type="match status" value="1"/>
</dbReference>
<evidence type="ECO:0000259" key="11">
    <source>
        <dbReference type="Pfam" id="PF12626"/>
    </source>
</evidence>
<feature type="region of interest" description="Disordered" evidence="9">
    <location>
        <begin position="428"/>
        <end position="458"/>
    </location>
</feature>
<evidence type="ECO:0000256" key="9">
    <source>
        <dbReference type="SAM" id="MobiDB-lite"/>
    </source>
</evidence>
<feature type="domain" description="Polymerase A arginine-rich C-terminal" evidence="11">
    <location>
        <begin position="328"/>
        <end position="443"/>
    </location>
</feature>
<evidence type="ECO:0000256" key="2">
    <source>
        <dbReference type="ARBA" id="ARBA00022679"/>
    </source>
</evidence>
<dbReference type="GO" id="GO:0006397">
    <property type="term" value="P:mRNA processing"/>
    <property type="evidence" value="ECO:0007669"/>
    <property type="project" value="UniProtKB-KW"/>
</dbReference>
<keyword evidence="5 7" id="KW-0694">RNA-binding</keyword>
<dbReference type="SUPFAM" id="SSF81301">
    <property type="entry name" value="Nucleotidyltransferase"/>
    <property type="match status" value="1"/>
</dbReference>
<dbReference type="SUPFAM" id="SSF81891">
    <property type="entry name" value="Poly A polymerase C-terminal region-like"/>
    <property type="match status" value="1"/>
</dbReference>
<evidence type="ECO:0000256" key="1">
    <source>
        <dbReference type="ARBA" id="ARBA00022664"/>
    </source>
</evidence>